<feature type="transmembrane region" description="Helical" evidence="11">
    <location>
        <begin position="459"/>
        <end position="478"/>
    </location>
</feature>
<feature type="domain" description="SecDF P1 head subdomain" evidence="15">
    <location>
        <begin position="308"/>
        <end position="437"/>
    </location>
</feature>
<evidence type="ECO:0000256" key="7">
    <source>
        <dbReference type="ARBA" id="ARBA00023010"/>
    </source>
</evidence>
<organism evidence="16 17">
    <name type="scientific">Thioalkalivibrio nitratireducens (strain DSM 14787 / UNIQEM 213 / ALEN2)</name>
    <dbReference type="NCBI Taxonomy" id="1255043"/>
    <lineage>
        <taxon>Bacteria</taxon>
        <taxon>Pseudomonadati</taxon>
        <taxon>Pseudomonadota</taxon>
        <taxon>Gammaproteobacteria</taxon>
        <taxon>Chromatiales</taxon>
        <taxon>Ectothiorhodospiraceae</taxon>
        <taxon>Thioalkalivibrio</taxon>
    </lineage>
</organism>
<keyword evidence="6 11" id="KW-1133">Transmembrane helix</keyword>
<dbReference type="SUPFAM" id="SSF82866">
    <property type="entry name" value="Multidrug efflux transporter AcrB transmembrane domain"/>
    <property type="match status" value="1"/>
</dbReference>
<keyword evidence="4 11" id="KW-0812">Transmembrane</keyword>
<dbReference type="InterPro" id="IPR055344">
    <property type="entry name" value="SecD_SecF_C_bact"/>
</dbReference>
<dbReference type="Gene3D" id="1.20.1640.10">
    <property type="entry name" value="Multidrug efflux transporter AcrB transmembrane domain"/>
    <property type="match status" value="1"/>
</dbReference>
<proteinExistence type="inferred from homology"/>
<evidence type="ECO:0000256" key="2">
    <source>
        <dbReference type="ARBA" id="ARBA00022448"/>
    </source>
</evidence>
<evidence type="ECO:0000256" key="8">
    <source>
        <dbReference type="ARBA" id="ARBA00023136"/>
    </source>
</evidence>
<dbReference type="RefSeq" id="WP_015259029.1">
    <property type="nucleotide sequence ID" value="NC_019902.2"/>
</dbReference>
<dbReference type="InterPro" id="IPR001036">
    <property type="entry name" value="Acrflvin-R"/>
</dbReference>
<dbReference type="Gene3D" id="3.30.70.3400">
    <property type="match status" value="2"/>
</dbReference>
<evidence type="ECO:0000256" key="10">
    <source>
        <dbReference type="ARBA" id="ARBA00068220"/>
    </source>
</evidence>
<comment type="function">
    <text evidence="11">Part of the Sec protein translocase complex. Interacts with the SecYEG preprotein conducting channel. SecDF uses the proton motive force (PMF) to complete protein translocation after the ATP-dependent function of SecA.</text>
</comment>
<dbReference type="GO" id="GO:0065002">
    <property type="term" value="P:intracellular protein transmembrane transport"/>
    <property type="evidence" value="ECO:0007669"/>
    <property type="project" value="UniProtKB-UniRule"/>
</dbReference>
<evidence type="ECO:0000256" key="11">
    <source>
        <dbReference type="HAMAP-Rule" id="MF_01463"/>
    </source>
</evidence>
<feature type="transmembrane region" description="Helical" evidence="11">
    <location>
        <begin position="582"/>
        <end position="606"/>
    </location>
</feature>
<accession>L0DY03</accession>
<feature type="transmembrane region" description="Helical" evidence="11">
    <location>
        <begin position="511"/>
        <end position="533"/>
    </location>
</feature>
<keyword evidence="3 11" id="KW-1003">Cell membrane</keyword>
<comment type="similarity">
    <text evidence="9 11">Belongs to the SecD/SecF family. SecD subfamily.</text>
</comment>
<dbReference type="FunFam" id="3.30.1360.200:FF:000001">
    <property type="entry name" value="Protein translocase subunit SecD"/>
    <property type="match status" value="1"/>
</dbReference>
<feature type="domain" description="Protein translocase subunit SecDF P1" evidence="14">
    <location>
        <begin position="230"/>
        <end position="288"/>
    </location>
</feature>
<dbReference type="Pfam" id="PF02355">
    <property type="entry name" value="SecD_SecF_C"/>
    <property type="match status" value="1"/>
</dbReference>
<dbReference type="OrthoDB" id="9805019at2"/>
<dbReference type="Pfam" id="PF22599">
    <property type="entry name" value="SecDF_P1_head"/>
    <property type="match status" value="1"/>
</dbReference>
<dbReference type="AlphaFoldDB" id="L0DY03"/>
<protein>
    <recommendedName>
        <fullName evidence="10 11">Protein translocase subunit SecD</fullName>
    </recommendedName>
</protein>
<dbReference type="FunFam" id="3.30.70.3400:FF:000003">
    <property type="entry name" value="Preprotein translocase subunit SecD"/>
    <property type="match status" value="1"/>
</dbReference>
<dbReference type="STRING" id="1255043.TVNIR_2252"/>
<dbReference type="NCBIfam" id="TIGR01129">
    <property type="entry name" value="secD"/>
    <property type="match status" value="1"/>
</dbReference>
<dbReference type="PATRIC" id="fig|1255043.3.peg.2273"/>
<evidence type="ECO:0000259" key="15">
    <source>
        <dbReference type="Pfam" id="PF22599"/>
    </source>
</evidence>
<dbReference type="eggNOG" id="COG0342">
    <property type="taxonomic scope" value="Bacteria"/>
</dbReference>
<evidence type="ECO:0000259" key="13">
    <source>
        <dbReference type="Pfam" id="PF13721"/>
    </source>
</evidence>
<dbReference type="PRINTS" id="PR00702">
    <property type="entry name" value="ACRIFLAVINRP"/>
</dbReference>
<comment type="subunit">
    <text evidence="11">Forms a complex with SecF. Part of the essential Sec protein translocation apparatus which comprises SecA, SecYEG and auxiliary proteins SecDF-YajC and YidC.</text>
</comment>
<dbReference type="NCBIfam" id="TIGR00916">
    <property type="entry name" value="2A0604s01"/>
    <property type="match status" value="1"/>
</dbReference>
<dbReference type="Pfam" id="PF07549">
    <property type="entry name" value="Sec_GG"/>
    <property type="match status" value="1"/>
</dbReference>
<dbReference type="HAMAP" id="MF_01463_B">
    <property type="entry name" value="SecD_B"/>
    <property type="match status" value="1"/>
</dbReference>
<dbReference type="Gene3D" id="3.30.1360.200">
    <property type="match status" value="1"/>
</dbReference>
<dbReference type="Pfam" id="PF21760">
    <property type="entry name" value="SecD_1st"/>
    <property type="match status" value="1"/>
</dbReference>
<dbReference type="InterPro" id="IPR005791">
    <property type="entry name" value="SecD"/>
</dbReference>
<dbReference type="PANTHER" id="PTHR30081:SF1">
    <property type="entry name" value="PROTEIN TRANSLOCASE SUBUNIT SECD"/>
    <property type="match status" value="1"/>
</dbReference>
<keyword evidence="7 11" id="KW-0811">Translocation</keyword>
<evidence type="ECO:0000259" key="12">
    <source>
        <dbReference type="Pfam" id="PF02355"/>
    </source>
</evidence>
<dbReference type="InterPro" id="IPR048631">
    <property type="entry name" value="SecD_1st"/>
</dbReference>
<dbReference type="PANTHER" id="PTHR30081">
    <property type="entry name" value="PROTEIN-EXPORT MEMBRANE PROTEIN SEC"/>
    <property type="match status" value="1"/>
</dbReference>
<dbReference type="GO" id="GO:0015450">
    <property type="term" value="F:protein-transporting ATPase activity"/>
    <property type="evidence" value="ECO:0007669"/>
    <property type="project" value="InterPro"/>
</dbReference>
<evidence type="ECO:0000256" key="4">
    <source>
        <dbReference type="ARBA" id="ARBA00022692"/>
    </source>
</evidence>
<evidence type="ECO:0000256" key="9">
    <source>
        <dbReference type="ARBA" id="ARBA00060774"/>
    </source>
</evidence>
<feature type="transmembrane region" description="Helical" evidence="11">
    <location>
        <begin position="554"/>
        <end position="576"/>
    </location>
</feature>
<dbReference type="GO" id="GO:0043952">
    <property type="term" value="P:protein transport by the Sec complex"/>
    <property type="evidence" value="ECO:0007669"/>
    <property type="project" value="UniProtKB-UniRule"/>
</dbReference>
<gene>
    <name evidence="16" type="primary">secD [H]</name>
    <name evidence="11" type="synonym">secD</name>
    <name evidence="16" type="ordered locus">TVNIR_2252</name>
</gene>
<dbReference type="GO" id="GO:0005886">
    <property type="term" value="C:plasma membrane"/>
    <property type="evidence" value="ECO:0007669"/>
    <property type="project" value="UniProtKB-SubCell"/>
</dbReference>
<dbReference type="GO" id="GO:0006605">
    <property type="term" value="P:protein targeting"/>
    <property type="evidence" value="ECO:0007669"/>
    <property type="project" value="UniProtKB-UniRule"/>
</dbReference>
<keyword evidence="2 11" id="KW-0813">Transport</keyword>
<evidence type="ECO:0000256" key="1">
    <source>
        <dbReference type="ARBA" id="ARBA00004651"/>
    </source>
</evidence>
<dbReference type="InterPro" id="IPR054384">
    <property type="entry name" value="SecDF_P1_head"/>
</dbReference>
<comment type="subcellular location">
    <subcellularLocation>
        <location evidence="11">Cell inner membrane</location>
        <topology evidence="11">Multi-pass membrane protein</topology>
    </subcellularLocation>
    <subcellularLocation>
        <location evidence="1">Cell membrane</location>
        <topology evidence="1">Multi-pass membrane protein</topology>
    </subcellularLocation>
</comment>
<name>L0DY03_THIND</name>
<keyword evidence="11" id="KW-0997">Cell inner membrane</keyword>
<keyword evidence="5 11" id="KW-0653">Protein transport</keyword>
<dbReference type="KEGG" id="tni:TVNIR_2252"/>
<evidence type="ECO:0000313" key="16">
    <source>
        <dbReference type="EMBL" id="AGA33908.1"/>
    </source>
</evidence>
<dbReference type="Pfam" id="PF13721">
    <property type="entry name" value="SecD-TM1"/>
    <property type="match status" value="1"/>
</dbReference>
<evidence type="ECO:0000259" key="14">
    <source>
        <dbReference type="Pfam" id="PF21760"/>
    </source>
</evidence>
<evidence type="ECO:0000256" key="3">
    <source>
        <dbReference type="ARBA" id="ARBA00022475"/>
    </source>
</evidence>
<feature type="domain" description="SecD export protein N-terminal TM" evidence="13">
    <location>
        <begin position="3"/>
        <end position="103"/>
    </location>
</feature>
<dbReference type="InterPro" id="IPR048634">
    <property type="entry name" value="SecD_SecF_C"/>
</dbReference>
<keyword evidence="17" id="KW-1185">Reference proteome</keyword>
<evidence type="ECO:0000313" key="17">
    <source>
        <dbReference type="Proteomes" id="UP000010809"/>
    </source>
</evidence>
<evidence type="ECO:0000256" key="5">
    <source>
        <dbReference type="ARBA" id="ARBA00022927"/>
    </source>
</evidence>
<feature type="transmembrane region" description="Helical" evidence="11">
    <location>
        <begin position="7"/>
        <end position="25"/>
    </location>
</feature>
<dbReference type="EMBL" id="CP003989">
    <property type="protein sequence ID" value="AGA33908.1"/>
    <property type="molecule type" value="Genomic_DNA"/>
</dbReference>
<dbReference type="Proteomes" id="UP000010809">
    <property type="component" value="Chromosome"/>
</dbReference>
<dbReference type="FunFam" id="1.20.1640.10:FF:000004">
    <property type="entry name" value="Protein translocase subunit SecD"/>
    <property type="match status" value="1"/>
</dbReference>
<evidence type="ECO:0000256" key="6">
    <source>
        <dbReference type="ARBA" id="ARBA00022989"/>
    </source>
</evidence>
<dbReference type="InterPro" id="IPR022646">
    <property type="entry name" value="SecD/SecF_CS"/>
</dbReference>
<keyword evidence="8 11" id="KW-0472">Membrane</keyword>
<dbReference type="InterPro" id="IPR022813">
    <property type="entry name" value="SecD/SecF_arch_bac"/>
</dbReference>
<dbReference type="InterPro" id="IPR027398">
    <property type="entry name" value="SecD-TM"/>
</dbReference>
<dbReference type="HOGENOM" id="CLU_007894_4_3_6"/>
<sequence>MRNTYPVWVYALIALAIVTGGLYALPNIFPEDPAVQVANSRTGVVDENIASIIDVILGAQGLTPHRIEEPDGQKLLRFDSAERQLRAADVLRGALDDDHVVALSLAPATPEWLRAINGRPMSLGLDLRGGVHFLMEVDLNAVIGTAMERYTNEFRGRLREERLAFDEIERGARDLMIRFASEQDRAQALTWLRRNYRGELNFVERGLGADSSLEVTLDAEHLTELRRLALQQNISTLRKRVDELGVAEPIIAQQGESRIVVQLPGVQDTARAKEILGATATLEFRMVAEGEDAPAAAASGRAPAGTRLYYERDGAPVLLQRRVMLTGDYITGASSGIAQDTGGPAVFINLDGQGARIFSRVTAENVGRLMATVFIETRTETTEEDGELVRRTSRSEEVINIARINEPLGRRFQITGLESTREAHNLALLLRAGALAAPMSIVEERTVGPSLGQENIDRGMQSVIIGFIAVMLFMVLYYRVFGLIANFALALNLVFIVSILSMLQATLTLPGIAGIVLVVGIAVDANVLIFERIREELRNGMSPKAAISGGYERAFSTIADANVTTLIAAVVLFLFGTGPIKGFAITLSIGVVVSMFTAIVVTRAIVNLTYGRQRRITRLAI</sequence>
<feature type="transmembrane region" description="Helical" evidence="11">
    <location>
        <begin position="485"/>
        <end position="505"/>
    </location>
</feature>
<reference evidence="16" key="1">
    <citation type="submission" date="2015-12" db="EMBL/GenBank/DDBJ databases">
        <authorList>
            <person name="Tikhonova T.V."/>
            <person name="Pavlov A.R."/>
            <person name="Beletsky A.V."/>
            <person name="Mardanov A.V."/>
            <person name="Sorokin D.Y."/>
            <person name="Ravin N.V."/>
            <person name="Popov V.O."/>
        </authorList>
    </citation>
    <scope>NUCLEOTIDE SEQUENCE</scope>
    <source>
        <strain evidence="16">DSM 14787</strain>
    </source>
</reference>
<feature type="domain" description="Protein export membrane protein SecD/SecF C-terminal" evidence="12">
    <location>
        <begin position="439"/>
        <end position="607"/>
    </location>
</feature>